<name>B5CT39_9FIRM</name>
<dbReference type="AlphaFoldDB" id="B5CT39"/>
<dbReference type="SUPFAM" id="SSF52540">
    <property type="entry name" value="P-loop containing nucleoside triphosphate hydrolases"/>
    <property type="match status" value="1"/>
</dbReference>
<dbReference type="RefSeq" id="WP_005608963.1">
    <property type="nucleotide sequence ID" value="NZ_CP102292.1"/>
</dbReference>
<dbReference type="HOGENOM" id="CLU_029682_2_0_9"/>
<accession>B5CT39</accession>
<dbReference type="Gene3D" id="3.40.50.300">
    <property type="entry name" value="P-loop containing nucleotide triphosphate hydrolases"/>
    <property type="match status" value="1"/>
</dbReference>
<reference evidence="2 3" key="2">
    <citation type="submission" date="2008-08" db="EMBL/GenBank/DDBJ databases">
        <authorList>
            <person name="Fulton L."/>
            <person name="Clifton S."/>
            <person name="Fulton B."/>
            <person name="Xu J."/>
            <person name="Minx P."/>
            <person name="Pepin K.H."/>
            <person name="Johnson M."/>
            <person name="Bhonagiri V."/>
            <person name="Nash W.E."/>
            <person name="Mardis E.R."/>
            <person name="Wilson R.K."/>
        </authorList>
    </citation>
    <scope>NUCLEOTIDE SEQUENCE [LARGE SCALE GENOMIC DNA]</scope>
    <source>
        <strain evidence="2 3">ATCC 29176</strain>
    </source>
</reference>
<evidence type="ECO:0000313" key="3">
    <source>
        <dbReference type="Proteomes" id="UP000003254"/>
    </source>
</evidence>
<organism evidence="2 3">
    <name type="scientific">[Ruminococcus] lactaris ATCC 29176</name>
    <dbReference type="NCBI Taxonomy" id="471875"/>
    <lineage>
        <taxon>Bacteria</taxon>
        <taxon>Bacillati</taxon>
        <taxon>Bacillota</taxon>
        <taxon>Clostridia</taxon>
        <taxon>Lachnospirales</taxon>
        <taxon>Lachnospiraceae</taxon>
        <taxon>Mediterraneibacter</taxon>
    </lineage>
</organism>
<dbReference type="InterPro" id="IPR041685">
    <property type="entry name" value="AAA_GajA/Old/RecF-like"/>
</dbReference>
<feature type="domain" description="Endonuclease GajA/Old nuclease/RecF-like AAA" evidence="1">
    <location>
        <begin position="1"/>
        <end position="380"/>
    </location>
</feature>
<dbReference type="eggNOG" id="COG1106">
    <property type="taxonomic scope" value="Bacteria"/>
</dbReference>
<dbReference type="InterPro" id="IPR027417">
    <property type="entry name" value="P-loop_NTPase"/>
</dbReference>
<dbReference type="Proteomes" id="UP000003254">
    <property type="component" value="Unassembled WGS sequence"/>
</dbReference>
<proteinExistence type="predicted"/>
<keyword evidence="3" id="KW-1185">Reference proteome</keyword>
<dbReference type="EMBL" id="ABOU02000055">
    <property type="protein sequence ID" value="EDY31461.1"/>
    <property type="molecule type" value="Genomic_DNA"/>
</dbReference>
<reference evidence="2 3" key="1">
    <citation type="submission" date="2008-08" db="EMBL/GenBank/DDBJ databases">
        <title>Draft genome sequence of Ruminococcus lactaris ATCC 29176.</title>
        <authorList>
            <person name="Sudarsanam P."/>
            <person name="Ley R."/>
            <person name="Guruge J."/>
            <person name="Turnbaugh P.J."/>
            <person name="Mahowald M."/>
            <person name="Liep D."/>
            <person name="Gordon J."/>
        </authorList>
    </citation>
    <scope>NUCLEOTIDE SEQUENCE [LARGE SCALE GENOMIC DNA]</scope>
    <source>
        <strain evidence="2 3">ATCC 29176</strain>
    </source>
</reference>
<evidence type="ECO:0000313" key="2">
    <source>
        <dbReference type="EMBL" id="EDY31461.1"/>
    </source>
</evidence>
<protein>
    <recommendedName>
        <fullName evidence="1">Endonuclease GajA/Old nuclease/RecF-like AAA domain-containing protein</fullName>
    </recommendedName>
</protein>
<dbReference type="GeneID" id="77334974"/>
<evidence type="ECO:0000259" key="1">
    <source>
        <dbReference type="Pfam" id="PF13175"/>
    </source>
</evidence>
<comment type="caution">
    <text evidence="2">The sequence shown here is derived from an EMBL/GenBank/DDBJ whole genome shotgun (WGS) entry which is preliminary data.</text>
</comment>
<sequence length="517" mass="59022">MKIDSIKIKNFRGYKDETKIELNDLTVFVGKNDIGKSTILEALDIFFNDGKGVIKLDKTDVNVRGKKEEDLDIEISVCFSELPEKIIIDSTVETSLQDEFMLNADGQLEVIKRYKNGGAAKVFIKAKHPTNGKCAELLLKKNSDLKKIIKSENIECENQTVNAEMRKAIWNKFSDDLQQDVIEIDASKEDAKKIWEKLSNYLPTYSLFQSDRKNSDGDDEIQDPLKTAVKQILSDTELQATLAEVATEVENKLKEVADRTLTKLREMDPAIAASLNPIIPSADSLKWQDVFKNVSISGDEDIPINKRGSGVKRLVLLNFFRAEAERHCQEQGNTGVIYAIEEPETSQHSDNQRILIEAFKTLASVANTQVILTTHSSYIVKQLQFTDLRLIKENEEGNKEILGVLPGQLQYPSLNEVNYIAFNEVTEEYHDELYSFIEFQGWKNSYIQGKPTRLYKRIGRNNSIIDEQKVLTEYIRHQIHHPENKNNPRYTREELKQSIDLMRTFIEQQSAAGIVEP</sequence>
<gene>
    <name evidence="2" type="ORF">RUMLAC_02662</name>
</gene>
<dbReference type="InterPro" id="IPR051396">
    <property type="entry name" value="Bact_Antivir_Def_Nuclease"/>
</dbReference>
<dbReference type="PANTHER" id="PTHR43581">
    <property type="entry name" value="ATP/GTP PHOSPHATASE"/>
    <property type="match status" value="1"/>
</dbReference>
<dbReference type="PANTHER" id="PTHR43581:SF4">
    <property type="entry name" value="ATP_GTP PHOSPHATASE"/>
    <property type="match status" value="1"/>
</dbReference>
<dbReference type="Pfam" id="PF13175">
    <property type="entry name" value="AAA_15"/>
    <property type="match status" value="1"/>
</dbReference>